<dbReference type="InterPro" id="IPR009049">
    <property type="entry name" value="Argininosuccinate_lyase"/>
</dbReference>
<dbReference type="FunCoup" id="H1XRZ5">
    <property type="interactions" value="481"/>
</dbReference>
<evidence type="ECO:0000313" key="7">
    <source>
        <dbReference type="EMBL" id="APF18486.1"/>
    </source>
</evidence>
<dbReference type="Gene3D" id="1.10.275.10">
    <property type="entry name" value="Fumarase/aspartase (N-terminal domain)"/>
    <property type="match status" value="1"/>
</dbReference>
<comment type="pathway">
    <text evidence="2 5">Amino-acid biosynthesis; L-arginine biosynthesis; L-arginine from L-ornithine and carbamoyl phosphate: step 3/3.</text>
</comment>
<evidence type="ECO:0000259" key="6">
    <source>
        <dbReference type="Pfam" id="PF00206"/>
    </source>
</evidence>
<dbReference type="NCBIfam" id="TIGR00838">
    <property type="entry name" value="argH"/>
    <property type="match status" value="1"/>
</dbReference>
<dbReference type="PANTHER" id="PTHR43814">
    <property type="entry name" value="ARGININOSUCCINATE LYASE"/>
    <property type="match status" value="1"/>
</dbReference>
<sequence>MKNSKKVWQKNSPLDAEVEQFTIGKDLQLDDLLARWDVIGSLAHSAMLRKVGLLDENIHQKLQNGLKQILRQIDSGSFRFEPGVEDIHSQVELLLTKMDAEAGARLHTGRSRNDQVLVDLRLFVRAEIKKIVELVRALFDLLIHLSEQYKDVLLPGYTHLQIAMPSSFGLWLAAFAESLVDDLIQLQAAYRLVNKNPLGSAAGYGSGFPLDRQMTARLLGFDELNVNSVYAQMTRGKMERVVAQALGGIAETLSKLAMDLVLYQSQNFGFVKFPESITTGSSIMPHKKNPDVFEILRARCNRLKTLPVQIQMVANNLPSGYHRDFQITKEQFLPAFQDLKECLTILIHVLPKMEVNRQILKDETYRTLFTVEAVNEQVKKGAPFREAYRQVAEEVSKGLFKPPEKAHYSHEGSIGNLANAQIKRQMQSILKEFNFEKWQRALEKLTAD</sequence>
<dbReference type="InterPro" id="IPR008948">
    <property type="entry name" value="L-Aspartase-like"/>
</dbReference>
<dbReference type="PaxDb" id="880073-Calab_2881"/>
<reference evidence="8 9" key="1">
    <citation type="submission" date="2011-09" db="EMBL/GenBank/DDBJ databases">
        <title>The permanent draft genome of Caldithrix abyssi DSM 13497.</title>
        <authorList>
            <consortium name="US DOE Joint Genome Institute (JGI-PGF)"/>
            <person name="Lucas S."/>
            <person name="Han J."/>
            <person name="Lapidus A."/>
            <person name="Bruce D."/>
            <person name="Goodwin L."/>
            <person name="Pitluck S."/>
            <person name="Peters L."/>
            <person name="Kyrpides N."/>
            <person name="Mavromatis K."/>
            <person name="Ivanova N."/>
            <person name="Mikhailova N."/>
            <person name="Chertkov O."/>
            <person name="Detter J.C."/>
            <person name="Tapia R."/>
            <person name="Han C."/>
            <person name="Land M."/>
            <person name="Hauser L."/>
            <person name="Markowitz V."/>
            <person name="Cheng J.-F."/>
            <person name="Hugenholtz P."/>
            <person name="Woyke T."/>
            <person name="Wu D."/>
            <person name="Spring S."/>
            <person name="Brambilla E."/>
            <person name="Klenk H.-P."/>
            <person name="Eisen J.A."/>
        </authorList>
    </citation>
    <scope>NUCLEOTIDE SEQUENCE [LARGE SCALE GENOMIC DNA]</scope>
    <source>
        <strain evidence="8 9">DSM 13497</strain>
    </source>
</reference>
<dbReference type="InterPro" id="IPR022761">
    <property type="entry name" value="Fumarate_lyase_N"/>
</dbReference>
<evidence type="ECO:0000313" key="9">
    <source>
        <dbReference type="Proteomes" id="UP000004671"/>
    </source>
</evidence>
<dbReference type="GO" id="GO:0042450">
    <property type="term" value="P:L-arginine biosynthetic process via ornithine"/>
    <property type="evidence" value="ECO:0007669"/>
    <property type="project" value="UniProtKB-UniRule"/>
</dbReference>
<accession>H1XRZ5</accession>
<evidence type="ECO:0000313" key="8">
    <source>
        <dbReference type="EMBL" id="EHO42488.1"/>
    </source>
</evidence>
<dbReference type="PROSITE" id="PS00163">
    <property type="entry name" value="FUMARATE_LYASES"/>
    <property type="match status" value="1"/>
</dbReference>
<dbReference type="STRING" id="880073.Cabys_1737"/>
<evidence type="ECO:0000256" key="5">
    <source>
        <dbReference type="HAMAP-Rule" id="MF_00006"/>
    </source>
</evidence>
<dbReference type="SUPFAM" id="SSF48557">
    <property type="entry name" value="L-aspartase-like"/>
    <property type="match status" value="1"/>
</dbReference>
<keyword evidence="9" id="KW-1185">Reference proteome</keyword>
<name>H1XRZ5_CALAY</name>
<proteinExistence type="inferred from homology"/>
<dbReference type="EMBL" id="CM001402">
    <property type="protein sequence ID" value="EHO42488.1"/>
    <property type="molecule type" value="Genomic_DNA"/>
</dbReference>
<dbReference type="Gene3D" id="1.20.200.10">
    <property type="entry name" value="Fumarase/aspartase (Central domain)"/>
    <property type="match status" value="1"/>
</dbReference>
<evidence type="ECO:0000256" key="4">
    <source>
        <dbReference type="ARBA" id="ARBA00022571"/>
    </source>
</evidence>
<dbReference type="UniPathway" id="UPA00068">
    <property type="reaction ID" value="UER00114"/>
</dbReference>
<dbReference type="InterPro" id="IPR020557">
    <property type="entry name" value="Fumarate_lyase_CS"/>
</dbReference>
<dbReference type="InterPro" id="IPR000362">
    <property type="entry name" value="Fumarate_lyase_fam"/>
</dbReference>
<dbReference type="eggNOG" id="COG0165">
    <property type="taxonomic scope" value="Bacteria"/>
</dbReference>
<dbReference type="GO" id="GO:0005829">
    <property type="term" value="C:cytosol"/>
    <property type="evidence" value="ECO:0007669"/>
    <property type="project" value="TreeGrafter"/>
</dbReference>
<comment type="subcellular location">
    <subcellularLocation>
        <location evidence="5">Cytoplasm</location>
    </subcellularLocation>
</comment>
<organism evidence="8 9">
    <name type="scientific">Caldithrix abyssi DSM 13497</name>
    <dbReference type="NCBI Taxonomy" id="880073"/>
    <lineage>
        <taxon>Bacteria</taxon>
        <taxon>Pseudomonadati</taxon>
        <taxon>Calditrichota</taxon>
        <taxon>Calditrichia</taxon>
        <taxon>Calditrichales</taxon>
        <taxon>Calditrichaceae</taxon>
        <taxon>Caldithrix</taxon>
    </lineage>
</organism>
<dbReference type="EC" id="4.3.2.1" evidence="3 5"/>
<evidence type="ECO:0000256" key="3">
    <source>
        <dbReference type="ARBA" id="ARBA00012338"/>
    </source>
</evidence>
<keyword evidence="5" id="KW-0028">Amino-acid biosynthesis</keyword>
<comment type="similarity">
    <text evidence="5">Belongs to the lyase 1 family. Argininosuccinate lyase subfamily.</text>
</comment>
<protein>
    <recommendedName>
        <fullName evidence="3 5">Argininosuccinate lyase</fullName>
        <shortName evidence="5">ASAL</shortName>
        <ecNumber evidence="3 5">4.3.2.1</ecNumber>
    </recommendedName>
    <alternativeName>
        <fullName evidence="5">Arginosuccinase</fullName>
    </alternativeName>
</protein>
<dbReference type="EMBL" id="CP018099">
    <property type="protein sequence ID" value="APF18486.1"/>
    <property type="molecule type" value="Genomic_DNA"/>
</dbReference>
<dbReference type="InParanoid" id="H1XRZ5"/>
<dbReference type="Pfam" id="PF00206">
    <property type="entry name" value="Lyase_1"/>
    <property type="match status" value="1"/>
</dbReference>
<evidence type="ECO:0000313" key="10">
    <source>
        <dbReference type="Proteomes" id="UP000183868"/>
    </source>
</evidence>
<dbReference type="PRINTS" id="PR00149">
    <property type="entry name" value="FUMRATELYASE"/>
</dbReference>
<dbReference type="HOGENOM" id="CLU_027272_2_0_0"/>
<feature type="domain" description="Fumarate lyase N-terminal" evidence="6">
    <location>
        <begin position="33"/>
        <end position="302"/>
    </location>
</feature>
<dbReference type="OrthoDB" id="9769623at2"/>
<comment type="catalytic activity">
    <reaction evidence="1 5">
        <text>2-(N(omega)-L-arginino)succinate = fumarate + L-arginine</text>
        <dbReference type="Rhea" id="RHEA:24020"/>
        <dbReference type="ChEBI" id="CHEBI:29806"/>
        <dbReference type="ChEBI" id="CHEBI:32682"/>
        <dbReference type="ChEBI" id="CHEBI:57472"/>
        <dbReference type="EC" id="4.3.2.1"/>
    </reaction>
</comment>
<dbReference type="GO" id="GO:0004056">
    <property type="term" value="F:argininosuccinate lyase activity"/>
    <property type="evidence" value="ECO:0007669"/>
    <property type="project" value="UniProtKB-UniRule"/>
</dbReference>
<dbReference type="InterPro" id="IPR024083">
    <property type="entry name" value="Fumarase/histidase_N"/>
</dbReference>
<gene>
    <name evidence="5 7" type="primary">argH</name>
    <name evidence="7" type="ORF">Cabys_1737</name>
    <name evidence="8" type="ORF">Calab_2881</name>
</gene>
<keyword evidence="5" id="KW-0963">Cytoplasm</keyword>
<dbReference type="HAMAP" id="MF_00006">
    <property type="entry name" value="Arg_succ_lyase"/>
    <property type="match status" value="1"/>
</dbReference>
<evidence type="ECO:0000256" key="1">
    <source>
        <dbReference type="ARBA" id="ARBA00000985"/>
    </source>
</evidence>
<keyword evidence="4 5" id="KW-0055">Arginine biosynthesis</keyword>
<dbReference type="RefSeq" id="WP_006929841.1">
    <property type="nucleotide sequence ID" value="NZ_CM001402.1"/>
</dbReference>
<dbReference type="Proteomes" id="UP000004671">
    <property type="component" value="Chromosome"/>
</dbReference>
<dbReference type="PANTHER" id="PTHR43814:SF1">
    <property type="entry name" value="ARGININOSUCCINATE LYASE"/>
    <property type="match status" value="1"/>
</dbReference>
<reference evidence="7 10" key="2">
    <citation type="submission" date="2016-11" db="EMBL/GenBank/DDBJ databases">
        <title>Genomic analysis of Caldithrix abyssi and proposal of a novel bacterial phylum Caldithrichaeota.</title>
        <authorList>
            <person name="Kublanov I."/>
            <person name="Sigalova O."/>
            <person name="Gavrilov S."/>
            <person name="Lebedinsky A."/>
            <person name="Ivanova N."/>
            <person name="Daum C."/>
            <person name="Reddy T."/>
            <person name="Klenk H.P."/>
            <person name="Goker M."/>
            <person name="Reva O."/>
            <person name="Miroshnichenko M."/>
            <person name="Kyprides N."/>
            <person name="Woyke T."/>
            <person name="Gelfand M."/>
        </authorList>
    </citation>
    <scope>NUCLEOTIDE SEQUENCE [LARGE SCALE GENOMIC DNA]</scope>
    <source>
        <strain evidence="7 10">LF13</strain>
    </source>
</reference>
<dbReference type="KEGG" id="caby:Cabys_1737"/>
<dbReference type="Gene3D" id="1.10.40.30">
    <property type="entry name" value="Fumarase/aspartase (C-terminal domain)"/>
    <property type="match status" value="1"/>
</dbReference>
<dbReference type="Proteomes" id="UP000183868">
    <property type="component" value="Chromosome"/>
</dbReference>
<keyword evidence="5 8" id="KW-0456">Lyase</keyword>
<dbReference type="AlphaFoldDB" id="H1XRZ5"/>
<dbReference type="PRINTS" id="PR00145">
    <property type="entry name" value="ARGSUCLYASE"/>
</dbReference>
<dbReference type="CDD" id="cd01359">
    <property type="entry name" value="Argininosuccinate_lyase"/>
    <property type="match status" value="1"/>
</dbReference>
<evidence type="ECO:0000256" key="2">
    <source>
        <dbReference type="ARBA" id="ARBA00004941"/>
    </source>
</evidence>